<keyword evidence="4" id="KW-1185">Reference proteome</keyword>
<dbReference type="InterPro" id="IPR018774">
    <property type="entry name" value="Phage_Mu_GpT"/>
</dbReference>
<gene>
    <name evidence="3" type="ORF">C8N29_101341</name>
</gene>
<proteinExistence type="predicted"/>
<dbReference type="RefSeq" id="WP_107864282.1">
    <property type="nucleotide sequence ID" value="NZ_QAON01000001.1"/>
</dbReference>
<evidence type="ECO:0000313" key="3">
    <source>
        <dbReference type="EMBL" id="PTQ91268.1"/>
    </source>
</evidence>
<feature type="domain" description="Bacteriophage Mu GpT" evidence="2">
    <location>
        <begin position="233"/>
        <end position="298"/>
    </location>
</feature>
<dbReference type="OrthoDB" id="9804833at2"/>
<evidence type="ECO:0000256" key="1">
    <source>
        <dbReference type="SAM" id="SignalP"/>
    </source>
</evidence>
<sequence>MLVNKAALTTLYVSMSAIFNNAFDAAPSQWQEIAMLVPSTTATNDYSWLSNFPQMKKWIDEKAIKSLAAFKYSIENEDWETTVEVDRNHIEDDQYGIYKPQAMMAGESAKQLPDEIVFDLVNKAFDNKCYDGKAFFATDHKVGKTTASNKGTKKLSIATLAAAQASYGAARIALMKLKSDEGRSLNIKPNILLVPPALADIANALMTVDRLEDGKSNIYKGAAKVVVDNRLTSDDAWFLLDTTKAIKPFIYQERKKPTFVSQTDLSSDDVFSRKKFKFGAEARAAGGYGFWQLAYGSDGSVA</sequence>
<name>A0A2T5J3Z1_9GAMM</name>
<accession>A0A2T5J3Z1</accession>
<feature type="domain" description="Bacteriophage Mu GpT" evidence="2">
    <location>
        <begin position="8"/>
        <end position="149"/>
    </location>
</feature>
<feature type="signal peptide" evidence="1">
    <location>
        <begin position="1"/>
        <end position="22"/>
    </location>
</feature>
<feature type="domain" description="Bacteriophage Mu GpT" evidence="2">
    <location>
        <begin position="164"/>
        <end position="228"/>
    </location>
</feature>
<keyword evidence="1" id="KW-0732">Signal</keyword>
<feature type="chain" id="PRO_5031051973" evidence="1">
    <location>
        <begin position="23"/>
        <end position="302"/>
    </location>
</feature>
<protein>
    <submittedName>
        <fullName evidence="3">Mu-like prophage major head subunit gpT</fullName>
    </submittedName>
</protein>
<dbReference type="Proteomes" id="UP000244223">
    <property type="component" value="Unassembled WGS sequence"/>
</dbReference>
<evidence type="ECO:0000259" key="2">
    <source>
        <dbReference type="Pfam" id="PF10124"/>
    </source>
</evidence>
<dbReference type="AlphaFoldDB" id="A0A2T5J3Z1"/>
<dbReference type="EMBL" id="QAON01000001">
    <property type="protein sequence ID" value="PTQ91268.1"/>
    <property type="molecule type" value="Genomic_DNA"/>
</dbReference>
<organism evidence="3 4">
    <name type="scientific">Agitococcus lubricus</name>
    <dbReference type="NCBI Taxonomy" id="1077255"/>
    <lineage>
        <taxon>Bacteria</taxon>
        <taxon>Pseudomonadati</taxon>
        <taxon>Pseudomonadota</taxon>
        <taxon>Gammaproteobacteria</taxon>
        <taxon>Moraxellales</taxon>
        <taxon>Moraxellaceae</taxon>
        <taxon>Agitococcus</taxon>
    </lineage>
</organism>
<evidence type="ECO:0000313" key="4">
    <source>
        <dbReference type="Proteomes" id="UP000244223"/>
    </source>
</evidence>
<dbReference type="Pfam" id="PF10124">
    <property type="entry name" value="Mu-like_gpT"/>
    <property type="match status" value="3"/>
</dbReference>
<reference evidence="3 4" key="1">
    <citation type="submission" date="2018-04" db="EMBL/GenBank/DDBJ databases">
        <title>Genomic Encyclopedia of Archaeal and Bacterial Type Strains, Phase II (KMG-II): from individual species to whole genera.</title>
        <authorList>
            <person name="Goeker M."/>
        </authorList>
    </citation>
    <scope>NUCLEOTIDE SEQUENCE [LARGE SCALE GENOMIC DNA]</scope>
    <source>
        <strain evidence="3 4">DSM 5822</strain>
    </source>
</reference>
<comment type="caution">
    <text evidence="3">The sequence shown here is derived from an EMBL/GenBank/DDBJ whole genome shotgun (WGS) entry which is preliminary data.</text>
</comment>